<name>A0A0H5MHF7_YERIN</name>
<sequence>MQYKNYTLLAFSLCLSLVGVAQAQPVNTSAQPDTNTRFLQPEKKTSSMLGKTNMPSQPQMIQPKPVFQQKQPTPNTAKASTYTYTAPEKTWQIIRGTDLRAQLDSWSTAAGWSLVWDSEYSYLIQANASFKGDYISAVKQLFTALGDDVNPNLYPELYQGNFVLKVSNQAR</sequence>
<organism evidence="3 4">
    <name type="scientific">Yersinia intermedia</name>
    <dbReference type="NCBI Taxonomy" id="631"/>
    <lineage>
        <taxon>Bacteria</taxon>
        <taxon>Pseudomonadati</taxon>
        <taxon>Pseudomonadota</taxon>
        <taxon>Gammaproteobacteria</taxon>
        <taxon>Enterobacterales</taxon>
        <taxon>Yersiniaceae</taxon>
        <taxon>Yersinia</taxon>
    </lineage>
</organism>
<keyword evidence="1" id="KW-0732">Signal</keyword>
<dbReference type="RefSeq" id="WP_053010134.1">
    <property type="nucleotide sequence ID" value="NZ_CWJI01000014.1"/>
</dbReference>
<gene>
    <name evidence="3" type="ORF">ERS008476_03550</name>
</gene>
<evidence type="ECO:0000256" key="1">
    <source>
        <dbReference type="SAM" id="SignalP"/>
    </source>
</evidence>
<dbReference type="InterPro" id="IPR018927">
    <property type="entry name" value="Pilus_synth_Q_C"/>
</dbReference>
<evidence type="ECO:0000313" key="4">
    <source>
        <dbReference type="Proteomes" id="UP000043316"/>
    </source>
</evidence>
<proteinExistence type="predicted"/>
<dbReference type="Gene3D" id="3.55.50.70">
    <property type="match status" value="1"/>
</dbReference>
<accession>A0A0H5MHF7</accession>
<dbReference type="EMBL" id="CWJI01000014">
    <property type="protein sequence ID" value="CRY56506.1"/>
    <property type="molecule type" value="Genomic_DNA"/>
</dbReference>
<protein>
    <submittedName>
        <fullName evidence="3">Toxin co-regulated pilus biosynthesis protein Q</fullName>
    </submittedName>
</protein>
<feature type="signal peptide" evidence="1">
    <location>
        <begin position="1"/>
        <end position="23"/>
    </location>
</feature>
<dbReference type="Pfam" id="PF10671">
    <property type="entry name" value="TcpQ"/>
    <property type="match status" value="1"/>
</dbReference>
<evidence type="ECO:0000259" key="2">
    <source>
        <dbReference type="Pfam" id="PF10671"/>
    </source>
</evidence>
<feature type="domain" description="Toxin co-regulated pilus biosynthesis protein Q C-terminal" evidence="2">
    <location>
        <begin position="90"/>
        <end position="168"/>
    </location>
</feature>
<dbReference type="Proteomes" id="UP000043316">
    <property type="component" value="Unassembled WGS sequence"/>
</dbReference>
<feature type="chain" id="PRO_5005220663" evidence="1">
    <location>
        <begin position="24"/>
        <end position="171"/>
    </location>
</feature>
<evidence type="ECO:0000313" key="3">
    <source>
        <dbReference type="EMBL" id="CRY56506.1"/>
    </source>
</evidence>
<dbReference type="AlphaFoldDB" id="A0A0H5MHF7"/>
<reference evidence="4" key="1">
    <citation type="submission" date="2015-03" db="EMBL/GenBank/DDBJ databases">
        <authorList>
            <consortium name="Pathogen Informatics"/>
        </authorList>
    </citation>
    <scope>NUCLEOTIDE SEQUENCE [LARGE SCALE GENOMIC DNA]</scope>
    <source>
        <strain evidence="4">R148</strain>
    </source>
</reference>